<organism evidence="1 2">
    <name type="scientific">Aeromicrobium erythreum</name>
    <dbReference type="NCBI Taxonomy" id="2041"/>
    <lineage>
        <taxon>Bacteria</taxon>
        <taxon>Bacillati</taxon>
        <taxon>Actinomycetota</taxon>
        <taxon>Actinomycetes</taxon>
        <taxon>Propionibacteriales</taxon>
        <taxon>Nocardioidaceae</taxon>
        <taxon>Aeromicrobium</taxon>
    </lineage>
</organism>
<dbReference type="SUPFAM" id="SSF55961">
    <property type="entry name" value="Bet v1-like"/>
    <property type="match status" value="1"/>
</dbReference>
<dbReference type="RefSeq" id="WP_067858342.1">
    <property type="nucleotide sequence ID" value="NZ_CP011502.1"/>
</dbReference>
<gene>
    <name evidence="1" type="ORF">AERYTH_10675</name>
</gene>
<dbReference type="Gene3D" id="3.30.530.20">
    <property type="match status" value="1"/>
</dbReference>
<dbReference type="EMBL" id="CP011502">
    <property type="protein sequence ID" value="ALX05132.1"/>
    <property type="molecule type" value="Genomic_DNA"/>
</dbReference>
<dbReference type="OrthoDB" id="5243015at2"/>
<dbReference type="PANTHER" id="PTHR39683">
    <property type="entry name" value="CONSERVED PROTEIN TB16.3"/>
    <property type="match status" value="1"/>
</dbReference>
<keyword evidence="2" id="KW-1185">Reference proteome</keyword>
<evidence type="ECO:0000313" key="1">
    <source>
        <dbReference type="EMBL" id="ALX05132.1"/>
    </source>
</evidence>
<protein>
    <submittedName>
        <fullName evidence="1">Cyclase</fullName>
    </submittedName>
</protein>
<dbReference type="KEGG" id="aer:AERYTH_10675"/>
<proteinExistence type="predicted"/>
<dbReference type="PANTHER" id="PTHR39683:SF4">
    <property type="entry name" value="COENZYME Q-BINDING PROTEIN COQ10 START DOMAIN-CONTAINING PROTEIN"/>
    <property type="match status" value="1"/>
</dbReference>
<dbReference type="STRING" id="2041.AERYTH_10675"/>
<evidence type="ECO:0000313" key="2">
    <source>
        <dbReference type="Proteomes" id="UP000067689"/>
    </source>
</evidence>
<dbReference type="Pfam" id="PF10604">
    <property type="entry name" value="Polyketide_cyc2"/>
    <property type="match status" value="1"/>
</dbReference>
<dbReference type="Proteomes" id="UP000067689">
    <property type="component" value="Chromosome"/>
</dbReference>
<sequence length="145" mass="15466">MARTTSDIVIDAAPSAVMAVIADFDAYPAWATGVRQADVLATGADGRADHVRFTLDAAPIRDTYELLYTWDGDRSVSWRLAEKATVLTALDGTYALAVVDGGTRVTYQLAVDVAVPLLGTLKRKAEKVIIDAALSGLKQRVESLA</sequence>
<accession>A0A0U4CRB0</accession>
<name>A0A0U4CRB0_9ACTN</name>
<reference evidence="1 2" key="1">
    <citation type="journal article" date="1991" name="Int. J. Syst. Bacteriol.">
        <title>Description of the erythromycin-producing bacterium Arthrobacter sp. strain NRRL B-3381 as Aeromicrobium erythreum gen. nov., sp. nov.</title>
        <authorList>
            <person name="Miller E.S."/>
            <person name="Woese C.R."/>
            <person name="Brenner S."/>
        </authorList>
    </citation>
    <scope>NUCLEOTIDE SEQUENCE [LARGE SCALE GENOMIC DNA]</scope>
    <source>
        <strain evidence="1 2">AR18</strain>
    </source>
</reference>
<dbReference type="PATRIC" id="fig|2041.4.peg.2232"/>
<dbReference type="InterPro" id="IPR023393">
    <property type="entry name" value="START-like_dom_sf"/>
</dbReference>
<dbReference type="InterPro" id="IPR019587">
    <property type="entry name" value="Polyketide_cyclase/dehydratase"/>
</dbReference>
<dbReference type="CDD" id="cd07819">
    <property type="entry name" value="SRPBCC_2"/>
    <property type="match status" value="1"/>
</dbReference>
<dbReference type="AlphaFoldDB" id="A0A0U4CRB0"/>